<evidence type="ECO:0000313" key="1">
    <source>
        <dbReference type="EMBL" id="GER38207.1"/>
    </source>
</evidence>
<sequence length="315" mass="36577">MGILRLYSLAYFLLPKGNWEASCPKKDHPSRGQRRFTYVISSFFPLLDKKVAEGVMVIEKRYGIPKIKRMDRCGYLLRDKVRNLLLSVCKSLGIRIRWSRMEGNKLGEEGTEEYQSVRAYIPITRWKEKLSFDNLKDKNGRRTKKRWVSPSSARVSGKRRTVPNLLIGKGFDALIFAYERVNQLDLLAANGTFLSQPMVRKAMVVIEVQIREYPRFRLFPRFRNALANQGKKLSDYLRCHTAPFIEERDQTAANKAMKLTRKRYVACLVSKEMRILELASGVQGYLRLSLSSLDTEIRLRSGLLLYFDSDSFVER</sequence>
<reference evidence="2" key="1">
    <citation type="journal article" date="2019" name="Curr. Biol.">
        <title>Genome Sequence of Striga asiatica Provides Insight into the Evolution of Plant Parasitism.</title>
        <authorList>
            <person name="Yoshida S."/>
            <person name="Kim S."/>
            <person name="Wafula E.K."/>
            <person name="Tanskanen J."/>
            <person name="Kim Y.M."/>
            <person name="Honaas L."/>
            <person name="Yang Z."/>
            <person name="Spallek T."/>
            <person name="Conn C.E."/>
            <person name="Ichihashi Y."/>
            <person name="Cheong K."/>
            <person name="Cui S."/>
            <person name="Der J.P."/>
            <person name="Gundlach H."/>
            <person name="Jiao Y."/>
            <person name="Hori C."/>
            <person name="Ishida J.K."/>
            <person name="Kasahara H."/>
            <person name="Kiba T."/>
            <person name="Kim M.S."/>
            <person name="Koo N."/>
            <person name="Laohavisit A."/>
            <person name="Lee Y.H."/>
            <person name="Lumba S."/>
            <person name="McCourt P."/>
            <person name="Mortimer J.C."/>
            <person name="Mutuku J.M."/>
            <person name="Nomura T."/>
            <person name="Sasaki-Sekimoto Y."/>
            <person name="Seto Y."/>
            <person name="Wang Y."/>
            <person name="Wakatake T."/>
            <person name="Sakakibara H."/>
            <person name="Demura T."/>
            <person name="Yamaguchi S."/>
            <person name="Yoneyama K."/>
            <person name="Manabe R.I."/>
            <person name="Nelson D.C."/>
            <person name="Schulman A.H."/>
            <person name="Timko M.P."/>
            <person name="dePamphilis C.W."/>
            <person name="Choi D."/>
            <person name="Shirasu K."/>
        </authorList>
    </citation>
    <scope>NUCLEOTIDE SEQUENCE [LARGE SCALE GENOMIC DNA]</scope>
    <source>
        <strain evidence="2">cv. UVA1</strain>
    </source>
</reference>
<gene>
    <name evidence="1" type="ORF">STAS_14689</name>
</gene>
<dbReference type="Proteomes" id="UP000325081">
    <property type="component" value="Unassembled WGS sequence"/>
</dbReference>
<protein>
    <submittedName>
        <fullName evidence="1">Outer membrane usher protein faeD</fullName>
    </submittedName>
</protein>
<keyword evidence="2" id="KW-1185">Reference proteome</keyword>
<proteinExistence type="predicted"/>
<evidence type="ECO:0000313" key="2">
    <source>
        <dbReference type="Proteomes" id="UP000325081"/>
    </source>
</evidence>
<accession>A0A5A7Q1I1</accession>
<organism evidence="1 2">
    <name type="scientific">Striga asiatica</name>
    <name type="common">Asiatic witchweed</name>
    <name type="synonym">Buchnera asiatica</name>
    <dbReference type="NCBI Taxonomy" id="4170"/>
    <lineage>
        <taxon>Eukaryota</taxon>
        <taxon>Viridiplantae</taxon>
        <taxon>Streptophyta</taxon>
        <taxon>Embryophyta</taxon>
        <taxon>Tracheophyta</taxon>
        <taxon>Spermatophyta</taxon>
        <taxon>Magnoliopsida</taxon>
        <taxon>eudicotyledons</taxon>
        <taxon>Gunneridae</taxon>
        <taxon>Pentapetalae</taxon>
        <taxon>asterids</taxon>
        <taxon>lamiids</taxon>
        <taxon>Lamiales</taxon>
        <taxon>Orobanchaceae</taxon>
        <taxon>Buchnereae</taxon>
        <taxon>Striga</taxon>
    </lineage>
</organism>
<comment type="caution">
    <text evidence="1">The sequence shown here is derived from an EMBL/GenBank/DDBJ whole genome shotgun (WGS) entry which is preliminary data.</text>
</comment>
<dbReference type="EMBL" id="BKCP01005461">
    <property type="protein sequence ID" value="GER38207.1"/>
    <property type="molecule type" value="Genomic_DNA"/>
</dbReference>
<dbReference type="OrthoDB" id="10529213at2759"/>
<name>A0A5A7Q1I1_STRAF</name>
<dbReference type="AlphaFoldDB" id="A0A5A7Q1I1"/>